<comment type="cofactor">
    <cofactor evidence="1">
        <name>pyridoxal 5'-phosphate</name>
        <dbReference type="ChEBI" id="CHEBI:597326"/>
    </cofactor>
</comment>
<evidence type="ECO:0008006" key="5">
    <source>
        <dbReference type="Google" id="ProtNLM"/>
    </source>
</evidence>
<dbReference type="OrthoDB" id="10047078at2759"/>
<dbReference type="Pfam" id="PF01053">
    <property type="entry name" value="Cys_Met_Meta_PP"/>
    <property type="match status" value="1"/>
</dbReference>
<dbReference type="InterPro" id="IPR015424">
    <property type="entry name" value="PyrdxlP-dep_Trfase"/>
</dbReference>
<reference evidence="4" key="1">
    <citation type="journal article" date="2014" name="Proc. Natl. Acad. Sci. U.S.A.">
        <title>Extensive sampling of basidiomycete genomes demonstrates inadequacy of the white-rot/brown-rot paradigm for wood decay fungi.</title>
        <authorList>
            <person name="Riley R."/>
            <person name="Salamov A.A."/>
            <person name="Brown D.W."/>
            <person name="Nagy L.G."/>
            <person name="Floudas D."/>
            <person name="Held B.W."/>
            <person name="Levasseur A."/>
            <person name="Lombard V."/>
            <person name="Morin E."/>
            <person name="Otillar R."/>
            <person name="Lindquist E.A."/>
            <person name="Sun H."/>
            <person name="LaButti K.M."/>
            <person name="Schmutz J."/>
            <person name="Jabbour D."/>
            <person name="Luo H."/>
            <person name="Baker S.E."/>
            <person name="Pisabarro A.G."/>
            <person name="Walton J.D."/>
            <person name="Blanchette R.A."/>
            <person name="Henrissat B."/>
            <person name="Martin F."/>
            <person name="Cullen D."/>
            <person name="Hibbett D.S."/>
            <person name="Grigoriev I.V."/>
        </authorList>
    </citation>
    <scope>NUCLEOTIDE SEQUENCE [LARGE SCALE GENOMIC DNA]</scope>
    <source>
        <strain evidence="4">MUCL 33604</strain>
    </source>
</reference>
<evidence type="ECO:0000313" key="4">
    <source>
        <dbReference type="Proteomes" id="UP000027265"/>
    </source>
</evidence>
<dbReference type="InterPro" id="IPR051750">
    <property type="entry name" value="Trans-sulfuration_enzymes"/>
</dbReference>
<organism evidence="3 4">
    <name type="scientific">Jaapia argillacea MUCL 33604</name>
    <dbReference type="NCBI Taxonomy" id="933084"/>
    <lineage>
        <taxon>Eukaryota</taxon>
        <taxon>Fungi</taxon>
        <taxon>Dikarya</taxon>
        <taxon>Basidiomycota</taxon>
        <taxon>Agaricomycotina</taxon>
        <taxon>Agaricomycetes</taxon>
        <taxon>Agaricomycetidae</taxon>
        <taxon>Jaapiales</taxon>
        <taxon>Jaapiaceae</taxon>
        <taxon>Jaapia</taxon>
    </lineage>
</organism>
<dbReference type="InterPro" id="IPR015422">
    <property type="entry name" value="PyrdxlP-dep_Trfase_small"/>
</dbReference>
<dbReference type="GO" id="GO:0003962">
    <property type="term" value="F:cystathionine gamma-synthase activity"/>
    <property type="evidence" value="ECO:0007669"/>
    <property type="project" value="TreeGrafter"/>
</dbReference>
<evidence type="ECO:0000313" key="3">
    <source>
        <dbReference type="EMBL" id="KDQ51407.1"/>
    </source>
</evidence>
<dbReference type="InParanoid" id="A0A067PK74"/>
<protein>
    <recommendedName>
        <fullName evidence="5">Cystathionine gamma-synthase</fullName>
    </recommendedName>
</protein>
<dbReference type="HOGENOM" id="CLU_011302_1_0_1"/>
<keyword evidence="2" id="KW-0663">Pyridoxal phosphate</keyword>
<accession>A0A067PK74</accession>
<dbReference type="EMBL" id="KL197749">
    <property type="protein sequence ID" value="KDQ51407.1"/>
    <property type="molecule type" value="Genomic_DNA"/>
</dbReference>
<sequence>METNILRISARCCAYMSSCSFCTPRPSPPPPSQTKLGASIPYDTPHALSVSLPTWKDNVGWATGDKCLVDAMSTGYPRFFVHRSIQRLVSECLKRLGVEEGEWNGMLFPTSRIANEGVSFITKYALHPATTTKLTPNAIRHVPILLGTDGRLRDGMELHLVIFPVGEWKIAKQFWQHAGMGISSRYADVCLGILGCEGLAFVTDPNLVDSWVPKREGCDEKVIVRKRIAELAAFGDLGTHCYQSSAKVVTEDDVYLYPTGMSAIWHAHQLVDGTQGKSVCFGFPYTDTLKVLEKWGAGCQFYSGHPDENLEALEAFLSSPSSSSPPITSLFCETPSNPLLQTPNLPRLRQLADQYGFVVVVDDTVGNWVNLDLMGCGVDVVVTSLSKAFGGRANVMGGSLVLNPAGPHYSRLKKVLEETYVDDYYPPDAVQMEINSRDFVERVKIINENTQVVARLLRGRSLSSPSPSSHPNSERFVIKDVFYPEWITRTNYDLIRRPSSSPHPNNFGPLLSLTFTSPLASHTFYDALSCCKGPSLGTNFTLVCPYTILAHYGEREWAAERGVEEGIVRFSVGMEEGGEVLGLVERAVEEAERICWEVGRGGV</sequence>
<dbReference type="SUPFAM" id="SSF53383">
    <property type="entry name" value="PLP-dependent transferases"/>
    <property type="match status" value="1"/>
</dbReference>
<keyword evidence="4" id="KW-1185">Reference proteome</keyword>
<dbReference type="InterPro" id="IPR000277">
    <property type="entry name" value="Cys/Met-Metab_PyrdxlP-dep_enz"/>
</dbReference>
<dbReference type="Gene3D" id="3.90.1150.10">
    <property type="entry name" value="Aspartate Aminotransferase, domain 1"/>
    <property type="match status" value="1"/>
</dbReference>
<dbReference type="PANTHER" id="PTHR42699:SF1">
    <property type="entry name" value="CYSTATHIONINE GAMMA-SYNTHASE-RELATED"/>
    <property type="match status" value="1"/>
</dbReference>
<dbReference type="Proteomes" id="UP000027265">
    <property type="component" value="Unassembled WGS sequence"/>
</dbReference>
<dbReference type="InterPro" id="IPR015421">
    <property type="entry name" value="PyrdxlP-dep_Trfase_major"/>
</dbReference>
<dbReference type="STRING" id="933084.A0A067PK74"/>
<dbReference type="GO" id="GO:0019346">
    <property type="term" value="P:transsulfuration"/>
    <property type="evidence" value="ECO:0007669"/>
    <property type="project" value="InterPro"/>
</dbReference>
<gene>
    <name evidence="3" type="ORF">JAAARDRAFT_534542</name>
</gene>
<evidence type="ECO:0000256" key="1">
    <source>
        <dbReference type="ARBA" id="ARBA00001933"/>
    </source>
</evidence>
<dbReference type="AlphaFoldDB" id="A0A067PK74"/>
<proteinExistence type="predicted"/>
<dbReference type="PANTHER" id="PTHR42699">
    <property type="match status" value="1"/>
</dbReference>
<evidence type="ECO:0000256" key="2">
    <source>
        <dbReference type="ARBA" id="ARBA00022898"/>
    </source>
</evidence>
<dbReference type="Gene3D" id="3.40.640.10">
    <property type="entry name" value="Type I PLP-dependent aspartate aminotransferase-like (Major domain)"/>
    <property type="match status" value="1"/>
</dbReference>
<dbReference type="GO" id="GO:0030170">
    <property type="term" value="F:pyridoxal phosphate binding"/>
    <property type="evidence" value="ECO:0007669"/>
    <property type="project" value="InterPro"/>
</dbReference>
<name>A0A067PK74_9AGAM</name>